<keyword evidence="7" id="KW-0238">DNA-binding</keyword>
<dbReference type="SUPFAM" id="SSF56672">
    <property type="entry name" value="DNA/RNA polymerases"/>
    <property type="match status" value="1"/>
</dbReference>
<gene>
    <name evidence="11" type="ORF">NSED_04090</name>
</gene>
<organism evidence="11 12">
    <name type="scientific">Candidatus Nitrosopumilus sediminis</name>
    <dbReference type="NCBI Taxonomy" id="1229909"/>
    <lineage>
        <taxon>Archaea</taxon>
        <taxon>Nitrososphaerota</taxon>
        <taxon>Nitrososphaeria</taxon>
        <taxon>Nitrosopumilales</taxon>
        <taxon>Nitrosopumilaceae</taxon>
        <taxon>Nitrosopumilus</taxon>
    </lineage>
</organism>
<name>K0BAW0_9ARCH</name>
<comment type="catalytic activity">
    <reaction evidence="8">
        <text>DNA(n) + a 2'-deoxyribonucleoside 5'-triphosphate = DNA(n+1) + diphosphate</text>
        <dbReference type="Rhea" id="RHEA:22508"/>
        <dbReference type="Rhea" id="RHEA-COMP:17339"/>
        <dbReference type="Rhea" id="RHEA-COMP:17340"/>
        <dbReference type="ChEBI" id="CHEBI:33019"/>
        <dbReference type="ChEBI" id="CHEBI:61560"/>
        <dbReference type="ChEBI" id="CHEBI:173112"/>
        <dbReference type="EC" id="2.7.7.7"/>
    </reaction>
</comment>
<accession>K0BAW0</accession>
<keyword evidence="3" id="KW-0808">Transferase</keyword>
<dbReference type="InterPro" id="IPR036397">
    <property type="entry name" value="RNaseH_sf"/>
</dbReference>
<evidence type="ECO:0000313" key="12">
    <source>
        <dbReference type="Proteomes" id="UP000006100"/>
    </source>
</evidence>
<dbReference type="EC" id="2.7.7.7" evidence="2"/>
<keyword evidence="12" id="KW-1185">Reference proteome</keyword>
<evidence type="ECO:0000256" key="3">
    <source>
        <dbReference type="ARBA" id="ARBA00022679"/>
    </source>
</evidence>
<dbReference type="Proteomes" id="UP000006100">
    <property type="component" value="Chromosome"/>
</dbReference>
<evidence type="ECO:0000256" key="2">
    <source>
        <dbReference type="ARBA" id="ARBA00012417"/>
    </source>
</evidence>
<dbReference type="GO" id="GO:0003887">
    <property type="term" value="F:DNA-directed DNA polymerase activity"/>
    <property type="evidence" value="ECO:0007669"/>
    <property type="project" value="UniProtKB-KW"/>
</dbReference>
<evidence type="ECO:0000256" key="6">
    <source>
        <dbReference type="ARBA" id="ARBA00022932"/>
    </source>
</evidence>
<dbReference type="PATRIC" id="fig|1229909.8.peg.884"/>
<evidence type="ECO:0000313" key="11">
    <source>
        <dbReference type="EMBL" id="AFS82624.1"/>
    </source>
</evidence>
<feature type="domain" description="DNA-directed DNA polymerase family B mitochondria/virus" evidence="10">
    <location>
        <begin position="110"/>
        <end position="404"/>
    </location>
</feature>
<evidence type="ECO:0000256" key="9">
    <source>
        <dbReference type="SAM" id="MobiDB-lite"/>
    </source>
</evidence>
<protein>
    <recommendedName>
        <fullName evidence="2">DNA-directed DNA polymerase</fullName>
        <ecNumber evidence="2">2.7.7.7</ecNumber>
    </recommendedName>
</protein>
<dbReference type="InterPro" id="IPR004868">
    <property type="entry name" value="DNA-dir_DNA_pol_B_mt/vir"/>
</dbReference>
<sequence>MNLKRVFTKKPQNRDPAKSHKRPVYTIDTETYNGNIFLIADSDGRYLDEITPESCLEWLFCRKYEGSWCFCYNLGYDAEVILKLLGSELFKYRDTGKLKFSFKKFKIEYHPNKCLKISKGHHSVIFYDIAQFYHASLTDAYQNNIKKLPKKYLEIKSKRSQFSITYYKRNTKQVRDYCIQDCKLTKELTIHWIKLFYKAFGFYPARWVSSGYLAEKVLINNGINFPKFDDTPYEVQEMAWKTYYGGRFEITKRGYIGTAYKYDINSAYPYSMTKIPDLTKGKWIKRKSIHKNALLGFFRIITDIPDCKYIPPFPFRTNGLIIFPSGKFETFVTLDELKATDTKYYKIIDSFQFVPNDKVIYPFKEFVESMYEKRMKLKNEGNPLQLPIKIILNSIYGKTGQKVNRIMGNMFNPVIFASITGYTRACMYRFVMENGIEDKVVFFATDSVCTTKELDIDSEKLGEFSLEESADDVFVLQNGFYRFNKKWKQRGIGKLGSKEIEHLETFEKNGKLYYKFKVLRNSRLRSSILQDCISNIGKIREYVREVNLNADRKRMWLEIISSINEKKMCKSISISLNYLQTEQI</sequence>
<keyword evidence="5" id="KW-0235">DNA replication</keyword>
<dbReference type="InterPro" id="IPR023211">
    <property type="entry name" value="DNA_pol_palm_dom_sf"/>
</dbReference>
<dbReference type="Gene3D" id="3.30.420.10">
    <property type="entry name" value="Ribonuclease H-like superfamily/Ribonuclease H"/>
    <property type="match status" value="1"/>
</dbReference>
<evidence type="ECO:0000256" key="5">
    <source>
        <dbReference type="ARBA" id="ARBA00022705"/>
    </source>
</evidence>
<dbReference type="InterPro" id="IPR043502">
    <property type="entry name" value="DNA/RNA_pol_sf"/>
</dbReference>
<evidence type="ECO:0000256" key="7">
    <source>
        <dbReference type="ARBA" id="ARBA00023125"/>
    </source>
</evidence>
<dbReference type="STRING" id="1229909.NSED_04090"/>
<keyword evidence="4" id="KW-0548">Nucleotidyltransferase</keyword>
<dbReference type="AlphaFoldDB" id="K0BAW0"/>
<dbReference type="KEGG" id="nir:NSED_04090"/>
<dbReference type="GO" id="GO:0003677">
    <property type="term" value="F:DNA binding"/>
    <property type="evidence" value="ECO:0007669"/>
    <property type="project" value="UniProtKB-KW"/>
</dbReference>
<proteinExistence type="inferred from homology"/>
<dbReference type="Pfam" id="PF03175">
    <property type="entry name" value="DNA_pol_B_2"/>
    <property type="match status" value="1"/>
</dbReference>
<evidence type="ECO:0000256" key="4">
    <source>
        <dbReference type="ARBA" id="ARBA00022695"/>
    </source>
</evidence>
<evidence type="ECO:0000259" key="10">
    <source>
        <dbReference type="Pfam" id="PF03175"/>
    </source>
</evidence>
<evidence type="ECO:0000256" key="8">
    <source>
        <dbReference type="ARBA" id="ARBA00049244"/>
    </source>
</evidence>
<evidence type="ECO:0000256" key="1">
    <source>
        <dbReference type="ARBA" id="ARBA00005755"/>
    </source>
</evidence>
<dbReference type="GO" id="GO:0006260">
    <property type="term" value="P:DNA replication"/>
    <property type="evidence" value="ECO:0007669"/>
    <property type="project" value="UniProtKB-KW"/>
</dbReference>
<comment type="similarity">
    <text evidence="1">Belongs to the DNA polymerase type-B family.</text>
</comment>
<dbReference type="Gene3D" id="3.90.1600.10">
    <property type="entry name" value="Palm domain of DNA polymerase"/>
    <property type="match status" value="1"/>
</dbReference>
<dbReference type="EMBL" id="CP003843">
    <property type="protein sequence ID" value="AFS82624.1"/>
    <property type="molecule type" value="Genomic_DNA"/>
</dbReference>
<dbReference type="HOGENOM" id="CLU_459023_0_0_2"/>
<keyword evidence="6" id="KW-0239">DNA-directed DNA polymerase</keyword>
<dbReference type="eggNOG" id="arCOG15271">
    <property type="taxonomic scope" value="Archaea"/>
</dbReference>
<reference evidence="11 12" key="1">
    <citation type="journal article" date="2012" name="J. Bacteriol.">
        <title>Draft Genome Sequence of an Ammonia-Oxidizing Archaeon, "Candidatus Nitrosopumilus sediminis" AR2, from Svalbard in the Arctic Circle.</title>
        <authorList>
            <person name="Park S.J."/>
            <person name="Kim J.G."/>
            <person name="Jung M.Y."/>
            <person name="Kim S.J."/>
            <person name="Cha I.T."/>
            <person name="Ghai R."/>
            <person name="Martin-Cuadrado A.B."/>
            <person name="Rodriguez-Valera F."/>
            <person name="Rhee S.K."/>
        </authorList>
    </citation>
    <scope>NUCLEOTIDE SEQUENCE [LARGE SCALE GENOMIC DNA]</scope>
    <source>
        <strain evidence="11 12">AR2</strain>
    </source>
</reference>
<dbReference type="GO" id="GO:0000166">
    <property type="term" value="F:nucleotide binding"/>
    <property type="evidence" value="ECO:0007669"/>
    <property type="project" value="InterPro"/>
</dbReference>
<feature type="region of interest" description="Disordered" evidence="9">
    <location>
        <begin position="1"/>
        <end position="21"/>
    </location>
</feature>